<organism evidence="7 8">
    <name type="scientific">Streptomyces vulcanius</name>
    <dbReference type="NCBI Taxonomy" id="1441876"/>
    <lineage>
        <taxon>Bacteria</taxon>
        <taxon>Bacillati</taxon>
        <taxon>Actinomycetota</taxon>
        <taxon>Actinomycetes</taxon>
        <taxon>Kitasatosporales</taxon>
        <taxon>Streptomycetaceae</taxon>
        <taxon>Streptomyces</taxon>
    </lineage>
</organism>
<comment type="catalytic activity">
    <reaction evidence="3 4">
        <text>holo-[ACP] + malonyl-CoA = malonyl-[ACP] + CoA</text>
        <dbReference type="Rhea" id="RHEA:41792"/>
        <dbReference type="Rhea" id="RHEA-COMP:9623"/>
        <dbReference type="Rhea" id="RHEA-COMP:9685"/>
        <dbReference type="ChEBI" id="CHEBI:57287"/>
        <dbReference type="ChEBI" id="CHEBI:57384"/>
        <dbReference type="ChEBI" id="CHEBI:64479"/>
        <dbReference type="ChEBI" id="CHEBI:78449"/>
        <dbReference type="EC" id="2.3.1.39"/>
    </reaction>
</comment>
<accession>A0ABV9B8K3</accession>
<evidence type="ECO:0000313" key="8">
    <source>
        <dbReference type="Proteomes" id="UP001595839"/>
    </source>
</evidence>
<comment type="caution">
    <text evidence="7">The sequence shown here is derived from an EMBL/GenBank/DDBJ whole genome shotgun (WGS) entry which is preliminary data.</text>
</comment>
<name>A0ABV9B8K3_9ACTN</name>
<dbReference type="InterPro" id="IPR016036">
    <property type="entry name" value="Malonyl_transacylase_ACP-bd"/>
</dbReference>
<dbReference type="SUPFAM" id="SSF52151">
    <property type="entry name" value="FabD/lysophospholipase-like"/>
    <property type="match status" value="1"/>
</dbReference>
<dbReference type="Gene3D" id="3.30.70.250">
    <property type="entry name" value="Malonyl-CoA ACP transacylase, ACP-binding"/>
    <property type="match status" value="1"/>
</dbReference>
<dbReference type="InterPro" id="IPR001227">
    <property type="entry name" value="Ac_transferase_dom_sf"/>
</dbReference>
<reference evidence="8" key="1">
    <citation type="journal article" date="2019" name="Int. J. Syst. Evol. Microbiol.">
        <title>The Global Catalogue of Microorganisms (GCM) 10K type strain sequencing project: providing services to taxonomists for standard genome sequencing and annotation.</title>
        <authorList>
            <consortium name="The Broad Institute Genomics Platform"/>
            <consortium name="The Broad Institute Genome Sequencing Center for Infectious Disease"/>
            <person name="Wu L."/>
            <person name="Ma J."/>
        </authorList>
    </citation>
    <scope>NUCLEOTIDE SEQUENCE [LARGE SCALE GENOMIC DNA]</scope>
    <source>
        <strain evidence="8">CGMCC 4.7177</strain>
    </source>
</reference>
<evidence type="ECO:0000256" key="3">
    <source>
        <dbReference type="ARBA" id="ARBA00048462"/>
    </source>
</evidence>
<dbReference type="PANTHER" id="PTHR42681:SF1">
    <property type="entry name" value="MALONYL-COA-ACYL CARRIER PROTEIN TRANSACYLASE, MITOCHONDRIAL"/>
    <property type="match status" value="1"/>
</dbReference>
<comment type="similarity">
    <text evidence="4">Belongs to the fabD family.</text>
</comment>
<keyword evidence="1 4" id="KW-0808">Transferase</keyword>
<sequence length="325" mass="33781">MGSPATDTGLLFPGQGAQRPGMGRPWRDTPYWRTVGELSEVCGRDVGELLLHADAERLTRTDNAQLATFALEMVLLDALRAAVPGLRPAVCAGHSLGEYAALTAAGVLGPADAGRLIAERGAAMAEAAGLVPGTMTVLVGPAVARTAERLAARLRADGGAEVWVANVNGPDQVVVSGVPDAVLALTGQAEKAGARAVRIPVGGAFHSPLMTAARPRLAAALDATAPRPARCPVIANVDGLVHRDEPAHWRELMLRQLVLPVRWSDSMATLRSVADGPLRLVELGPGGTLAGLARRLLPPDVPVRSVATPAQLDALIADWWAETDG</sequence>
<evidence type="ECO:0000256" key="4">
    <source>
        <dbReference type="PIRNR" id="PIRNR000446"/>
    </source>
</evidence>
<evidence type="ECO:0000313" key="7">
    <source>
        <dbReference type="EMBL" id="MFC4507999.1"/>
    </source>
</evidence>
<dbReference type="InterPro" id="IPR024925">
    <property type="entry name" value="Malonyl_CoA-ACP_transAc"/>
</dbReference>
<feature type="domain" description="Malonyl-CoA:ACP transacylase (MAT)" evidence="6">
    <location>
        <begin position="11"/>
        <end position="319"/>
    </location>
</feature>
<dbReference type="Pfam" id="PF00698">
    <property type="entry name" value="Acyl_transf_1"/>
    <property type="match status" value="1"/>
</dbReference>
<dbReference type="InterPro" id="IPR016035">
    <property type="entry name" value="Acyl_Trfase/lysoPLipase"/>
</dbReference>
<dbReference type="PIRSF" id="PIRSF000446">
    <property type="entry name" value="Mct"/>
    <property type="match status" value="1"/>
</dbReference>
<dbReference type="Gene3D" id="3.40.366.10">
    <property type="entry name" value="Malonyl-Coenzyme A Acyl Carrier Protein, domain 2"/>
    <property type="match status" value="1"/>
</dbReference>
<dbReference type="EC" id="2.3.1.39" evidence="4"/>
<feature type="region of interest" description="Disordered" evidence="5">
    <location>
        <begin position="1"/>
        <end position="25"/>
    </location>
</feature>
<dbReference type="GO" id="GO:0004314">
    <property type="term" value="F:[acyl-carrier-protein] S-malonyltransferase activity"/>
    <property type="evidence" value="ECO:0007669"/>
    <property type="project" value="UniProtKB-EC"/>
</dbReference>
<dbReference type="SUPFAM" id="SSF55048">
    <property type="entry name" value="Probable ACP-binding domain of malonyl-CoA ACP transacylase"/>
    <property type="match status" value="1"/>
</dbReference>
<evidence type="ECO:0000256" key="2">
    <source>
        <dbReference type="ARBA" id="ARBA00023315"/>
    </source>
</evidence>
<dbReference type="RefSeq" id="WP_381180004.1">
    <property type="nucleotide sequence ID" value="NZ_JBHSFK010000065.1"/>
</dbReference>
<dbReference type="SMART" id="SM00827">
    <property type="entry name" value="PKS_AT"/>
    <property type="match status" value="1"/>
</dbReference>
<keyword evidence="8" id="KW-1185">Reference proteome</keyword>
<protein>
    <recommendedName>
        <fullName evidence="4">Malonyl CoA-acyl carrier protein transacylase</fullName>
        <ecNumber evidence="4">2.3.1.39</ecNumber>
    </recommendedName>
</protein>
<dbReference type="PANTHER" id="PTHR42681">
    <property type="entry name" value="MALONYL-COA-ACYL CARRIER PROTEIN TRANSACYLASE, MITOCHONDRIAL"/>
    <property type="match status" value="1"/>
</dbReference>
<dbReference type="InterPro" id="IPR014043">
    <property type="entry name" value="Acyl_transferase_dom"/>
</dbReference>
<dbReference type="EMBL" id="JBHSFK010000065">
    <property type="protein sequence ID" value="MFC4507999.1"/>
    <property type="molecule type" value="Genomic_DNA"/>
</dbReference>
<proteinExistence type="inferred from homology"/>
<evidence type="ECO:0000256" key="5">
    <source>
        <dbReference type="SAM" id="MobiDB-lite"/>
    </source>
</evidence>
<evidence type="ECO:0000256" key="1">
    <source>
        <dbReference type="ARBA" id="ARBA00022679"/>
    </source>
</evidence>
<dbReference type="Proteomes" id="UP001595839">
    <property type="component" value="Unassembled WGS sequence"/>
</dbReference>
<gene>
    <name evidence="7" type="ORF">ACFPIH_52860</name>
</gene>
<evidence type="ECO:0000259" key="6">
    <source>
        <dbReference type="SMART" id="SM00827"/>
    </source>
</evidence>
<dbReference type="InterPro" id="IPR050858">
    <property type="entry name" value="Mal-CoA-ACP_Trans/PKS_FabD"/>
</dbReference>
<keyword evidence="2 4" id="KW-0012">Acyltransferase</keyword>